<keyword evidence="4" id="KW-0645">Protease</keyword>
<evidence type="ECO:0000256" key="12">
    <source>
        <dbReference type="ARBA" id="ARBA00034000"/>
    </source>
</evidence>
<keyword evidence="10" id="KW-0511">Multifunctional enzyme</keyword>
<dbReference type="GO" id="GO:0008658">
    <property type="term" value="F:penicillin binding"/>
    <property type="evidence" value="ECO:0007669"/>
    <property type="project" value="InterPro"/>
</dbReference>
<dbReference type="GO" id="GO:0008360">
    <property type="term" value="P:regulation of cell shape"/>
    <property type="evidence" value="ECO:0007669"/>
    <property type="project" value="UniProtKB-KW"/>
</dbReference>
<comment type="catalytic activity">
    <reaction evidence="13">
        <text>[GlcNAc-(1-&gt;4)-Mur2Ac(oyl-L-Ala-gamma-D-Glu-L-Lys-D-Ala-D-Ala)](n)-di-trans,octa-cis-undecaprenyl diphosphate + beta-D-GlcNAc-(1-&gt;4)-Mur2Ac(oyl-L-Ala-gamma-D-Glu-L-Lys-D-Ala-D-Ala)-di-trans,octa-cis-undecaprenyl diphosphate = [GlcNAc-(1-&gt;4)-Mur2Ac(oyl-L-Ala-gamma-D-Glu-L-Lys-D-Ala-D-Ala)](n+1)-di-trans,octa-cis-undecaprenyl diphosphate + di-trans,octa-cis-undecaprenyl diphosphate + H(+)</text>
        <dbReference type="Rhea" id="RHEA:23708"/>
        <dbReference type="Rhea" id="RHEA-COMP:9602"/>
        <dbReference type="Rhea" id="RHEA-COMP:9603"/>
        <dbReference type="ChEBI" id="CHEBI:15378"/>
        <dbReference type="ChEBI" id="CHEBI:58405"/>
        <dbReference type="ChEBI" id="CHEBI:60033"/>
        <dbReference type="ChEBI" id="CHEBI:78435"/>
        <dbReference type="EC" id="2.4.99.28"/>
    </reaction>
</comment>
<dbReference type="Pfam" id="PF00912">
    <property type="entry name" value="Transgly"/>
    <property type="match status" value="1"/>
</dbReference>
<evidence type="ECO:0000259" key="16">
    <source>
        <dbReference type="Pfam" id="PF00912"/>
    </source>
</evidence>
<evidence type="ECO:0000259" key="17">
    <source>
        <dbReference type="Pfam" id="PF03793"/>
    </source>
</evidence>
<dbReference type="GO" id="GO:0030288">
    <property type="term" value="C:outer membrane-bounded periplasmic space"/>
    <property type="evidence" value="ECO:0007669"/>
    <property type="project" value="TreeGrafter"/>
</dbReference>
<keyword evidence="11" id="KW-0961">Cell wall biogenesis/degradation</keyword>
<evidence type="ECO:0000256" key="10">
    <source>
        <dbReference type="ARBA" id="ARBA00023268"/>
    </source>
</evidence>
<dbReference type="InterPro" id="IPR001264">
    <property type="entry name" value="Glyco_trans_51"/>
</dbReference>
<dbReference type="GO" id="GO:0009252">
    <property type="term" value="P:peptidoglycan biosynthetic process"/>
    <property type="evidence" value="ECO:0007669"/>
    <property type="project" value="UniProtKB-KW"/>
</dbReference>
<evidence type="ECO:0000256" key="1">
    <source>
        <dbReference type="ARBA" id="ARBA00007090"/>
    </source>
</evidence>
<organism evidence="18 19">
    <name type="scientific">Tessaracoccus flavescens</name>
    <dbReference type="NCBI Taxonomy" id="399497"/>
    <lineage>
        <taxon>Bacteria</taxon>
        <taxon>Bacillati</taxon>
        <taxon>Actinomycetota</taxon>
        <taxon>Actinomycetes</taxon>
        <taxon>Propionibacteriales</taxon>
        <taxon>Propionibacteriaceae</taxon>
        <taxon>Tessaracoccus</taxon>
    </lineage>
</organism>
<evidence type="ECO:0000259" key="15">
    <source>
        <dbReference type="Pfam" id="PF00905"/>
    </source>
</evidence>
<dbReference type="InterPro" id="IPR001460">
    <property type="entry name" value="PCN-bd_Tpept"/>
</dbReference>
<dbReference type="Pfam" id="PF03793">
    <property type="entry name" value="PASTA"/>
    <property type="match status" value="1"/>
</dbReference>
<dbReference type="GO" id="GO:0009002">
    <property type="term" value="F:serine-type D-Ala-D-Ala carboxypeptidase activity"/>
    <property type="evidence" value="ECO:0007669"/>
    <property type="project" value="UniProtKB-EC"/>
</dbReference>
<dbReference type="SUPFAM" id="SSF56601">
    <property type="entry name" value="beta-lactamase/transpeptidase-like"/>
    <property type="match status" value="1"/>
</dbReference>
<keyword evidence="19" id="KW-1185">Reference proteome</keyword>
<comment type="similarity">
    <text evidence="1">In the C-terminal section; belongs to the transpeptidase family.</text>
</comment>
<keyword evidence="5" id="KW-0328">Glycosyltransferase</keyword>
<feature type="domain" description="PASTA" evidence="17">
    <location>
        <begin position="711"/>
        <end position="756"/>
    </location>
</feature>
<dbReference type="InterPro" id="IPR012338">
    <property type="entry name" value="Beta-lactam/transpept-like"/>
</dbReference>
<keyword evidence="6" id="KW-0808">Transferase</keyword>
<dbReference type="CDD" id="cd06577">
    <property type="entry name" value="PASTA_pknB"/>
    <property type="match status" value="1"/>
</dbReference>
<feature type="compositionally biased region" description="Pro residues" evidence="14">
    <location>
        <begin position="798"/>
        <end position="812"/>
    </location>
</feature>
<feature type="compositionally biased region" description="Pro residues" evidence="14">
    <location>
        <begin position="779"/>
        <end position="789"/>
    </location>
</feature>
<dbReference type="PANTHER" id="PTHR32282:SF33">
    <property type="entry name" value="PEPTIDOGLYCAN GLYCOSYLTRANSFERASE"/>
    <property type="match status" value="1"/>
</dbReference>
<dbReference type="SUPFAM" id="SSF53955">
    <property type="entry name" value="Lysozyme-like"/>
    <property type="match status" value="1"/>
</dbReference>
<gene>
    <name evidence="18" type="ORF">BW733_04990</name>
</gene>
<evidence type="ECO:0000256" key="5">
    <source>
        <dbReference type="ARBA" id="ARBA00022676"/>
    </source>
</evidence>
<feature type="region of interest" description="Disordered" evidence="14">
    <location>
        <begin position="766"/>
        <end position="812"/>
    </location>
</feature>
<accession>A0A1Q2CVZ7</accession>
<feature type="domain" description="Glycosyl transferase family 51" evidence="16">
    <location>
        <begin position="75"/>
        <end position="268"/>
    </location>
</feature>
<dbReference type="InterPro" id="IPR036950">
    <property type="entry name" value="PBP_transglycosylase"/>
</dbReference>
<keyword evidence="8" id="KW-0133">Cell shape</keyword>
<sequence length="812" mass="87718">MWTMKSASLSQKAYSLLMFLAVSVLAGLLISGLAVPFTALTGSAGKMAVTALEDMPAELRTPPQHERSEVYMADGSLLATFADENREYVTLDKISTQMQMAQLAIEDHRFYEHGAIDFQGFGRAAIKTLTGDTQGASTLTQQYVKMVRIEMARASGDEEARRKADEVTIERKIIEARYAMALEEELTKDEILERYLNIAYYGDGAYGVQAAAKQYFGVNAADLNLSQSAMLAGIVQNPTSFAPTSKGKVREQSIKKTTERRDVVLNQMAKWDMITLDEAEEAKTPLDFSKGQRTYIGCANSDYPFICDYVRRTLISDQMTSLGETAEERTNTLERGGLRIHTLIDPAAQNSAQKAVSNMVASTDPVLANSVLIQPSTGLIVAMAQSRPVMGEKEFDQTFYNYNVGASMGGAEGYQAGSTFKTFVLASALNQGATPDKTYNAPGRMQFKGDTFRNCEGPFKFDQDYEPQNQGRRGYGTIDMMKASQSSVNTYFIQLIRDTGICSAIDMAKLAGVERSDGKDMRVDANFPAWVLGTTDVTPLSMAEAYATFANRGIHCEPIILKSVERNDGTAVEVPSANCKQVIRQEVADGVNYILKSVALKGTGRPAALGDGRDEAGKTGTTNGAKAVWYAGYTPEMAGVAMITVDKTNPHFKGTKNPSLTGVRVKGGRLDGSGGGDAGQIWKAAMKSALRDKPKTKFTAPSKSILEGVKVKVPSIKGMGYNEAKQTLEAAGFSTSVWRVYSNSSKGTFLGIEPSGTATKFSTIRMKISNGPKPKPKPKPTTPATPNPQAPASIAPPAVEPTPPAAQPTPQR</sequence>
<keyword evidence="3" id="KW-0121">Carboxypeptidase</keyword>
<evidence type="ECO:0000256" key="2">
    <source>
        <dbReference type="ARBA" id="ARBA00007739"/>
    </source>
</evidence>
<evidence type="ECO:0000313" key="18">
    <source>
        <dbReference type="EMBL" id="AQP50286.1"/>
    </source>
</evidence>
<evidence type="ECO:0000256" key="9">
    <source>
        <dbReference type="ARBA" id="ARBA00022984"/>
    </source>
</evidence>
<reference evidence="18 19" key="1">
    <citation type="journal article" date="2008" name="Int. J. Syst. Evol. Microbiol.">
        <title>Tessaracoccus flavescens sp. nov., isolated from marine sediment.</title>
        <authorList>
            <person name="Lee D.W."/>
            <person name="Lee S.D."/>
        </authorList>
    </citation>
    <scope>NUCLEOTIDE SEQUENCE [LARGE SCALE GENOMIC DNA]</scope>
    <source>
        <strain evidence="18 19">SST-39T</strain>
    </source>
</reference>
<name>A0A1Q2CVZ7_9ACTN</name>
<dbReference type="STRING" id="399497.BW733_04990"/>
<dbReference type="InterPro" id="IPR005543">
    <property type="entry name" value="PASTA_dom"/>
</dbReference>
<dbReference type="Gene3D" id="3.40.710.10">
    <property type="entry name" value="DD-peptidase/beta-lactamase superfamily"/>
    <property type="match status" value="1"/>
</dbReference>
<proteinExistence type="inferred from homology"/>
<protein>
    <submittedName>
        <fullName evidence="18">Penicillin-binding protein</fullName>
    </submittedName>
</protein>
<dbReference type="InterPro" id="IPR050396">
    <property type="entry name" value="Glycosyltr_51/Transpeptidase"/>
</dbReference>
<evidence type="ECO:0000256" key="4">
    <source>
        <dbReference type="ARBA" id="ARBA00022670"/>
    </source>
</evidence>
<dbReference type="Gene3D" id="3.30.10.20">
    <property type="match status" value="1"/>
</dbReference>
<comment type="similarity">
    <text evidence="2">In the N-terminal section; belongs to the glycosyltransferase 51 family.</text>
</comment>
<dbReference type="Gene3D" id="1.10.3810.10">
    <property type="entry name" value="Biosynthetic peptidoglycan transglycosylase-like"/>
    <property type="match status" value="1"/>
</dbReference>
<dbReference type="GO" id="GO:0006508">
    <property type="term" value="P:proteolysis"/>
    <property type="evidence" value="ECO:0007669"/>
    <property type="project" value="UniProtKB-KW"/>
</dbReference>
<dbReference type="Proteomes" id="UP000188235">
    <property type="component" value="Chromosome"/>
</dbReference>
<comment type="catalytic activity">
    <reaction evidence="12">
        <text>Preferential cleavage: (Ac)2-L-Lys-D-Ala-|-D-Ala. Also transpeptidation of peptidyl-alanyl moieties that are N-acyl substituents of D-alanine.</text>
        <dbReference type="EC" id="3.4.16.4"/>
    </reaction>
</comment>
<dbReference type="InterPro" id="IPR023346">
    <property type="entry name" value="Lysozyme-like_dom_sf"/>
</dbReference>
<evidence type="ECO:0000256" key="8">
    <source>
        <dbReference type="ARBA" id="ARBA00022960"/>
    </source>
</evidence>
<evidence type="ECO:0000256" key="13">
    <source>
        <dbReference type="ARBA" id="ARBA00049902"/>
    </source>
</evidence>
<dbReference type="PANTHER" id="PTHR32282">
    <property type="entry name" value="BINDING PROTEIN TRANSPEPTIDASE, PUTATIVE-RELATED"/>
    <property type="match status" value="1"/>
</dbReference>
<dbReference type="KEGG" id="tfa:BW733_04990"/>
<evidence type="ECO:0000256" key="3">
    <source>
        <dbReference type="ARBA" id="ARBA00022645"/>
    </source>
</evidence>
<dbReference type="EMBL" id="CP019607">
    <property type="protein sequence ID" value="AQP50286.1"/>
    <property type="molecule type" value="Genomic_DNA"/>
</dbReference>
<keyword evidence="9" id="KW-0573">Peptidoglycan synthesis</keyword>
<evidence type="ECO:0000256" key="14">
    <source>
        <dbReference type="SAM" id="MobiDB-lite"/>
    </source>
</evidence>
<evidence type="ECO:0000313" key="19">
    <source>
        <dbReference type="Proteomes" id="UP000188235"/>
    </source>
</evidence>
<dbReference type="GO" id="GO:0071555">
    <property type="term" value="P:cell wall organization"/>
    <property type="evidence" value="ECO:0007669"/>
    <property type="project" value="UniProtKB-KW"/>
</dbReference>
<feature type="domain" description="Penicillin-binding protein transpeptidase" evidence="15">
    <location>
        <begin position="371"/>
        <end position="651"/>
    </location>
</feature>
<dbReference type="FunFam" id="1.10.3810.10:FF:000001">
    <property type="entry name" value="Penicillin-binding protein 1A"/>
    <property type="match status" value="1"/>
</dbReference>
<dbReference type="AlphaFoldDB" id="A0A1Q2CVZ7"/>
<evidence type="ECO:0000256" key="7">
    <source>
        <dbReference type="ARBA" id="ARBA00022801"/>
    </source>
</evidence>
<dbReference type="GO" id="GO:0008955">
    <property type="term" value="F:peptidoglycan glycosyltransferase activity"/>
    <property type="evidence" value="ECO:0007669"/>
    <property type="project" value="UniProtKB-EC"/>
</dbReference>
<evidence type="ECO:0000256" key="11">
    <source>
        <dbReference type="ARBA" id="ARBA00023316"/>
    </source>
</evidence>
<evidence type="ECO:0000256" key="6">
    <source>
        <dbReference type="ARBA" id="ARBA00022679"/>
    </source>
</evidence>
<keyword evidence="7" id="KW-0378">Hydrolase</keyword>
<dbReference type="Pfam" id="PF00905">
    <property type="entry name" value="Transpeptidase"/>
    <property type="match status" value="1"/>
</dbReference>